<dbReference type="EMBL" id="VSSQ01016539">
    <property type="protein sequence ID" value="MPM57983.1"/>
    <property type="molecule type" value="Genomic_DNA"/>
</dbReference>
<dbReference type="AlphaFoldDB" id="A0A645B497"/>
<organism evidence="3">
    <name type="scientific">bioreactor metagenome</name>
    <dbReference type="NCBI Taxonomy" id="1076179"/>
    <lineage>
        <taxon>unclassified sequences</taxon>
        <taxon>metagenomes</taxon>
        <taxon>ecological metagenomes</taxon>
    </lineage>
</organism>
<evidence type="ECO:0000313" key="3">
    <source>
        <dbReference type="EMBL" id="MPM57983.1"/>
    </source>
</evidence>
<proteinExistence type="predicted"/>
<dbReference type="InterPro" id="IPR013783">
    <property type="entry name" value="Ig-like_fold"/>
</dbReference>
<evidence type="ECO:0000256" key="1">
    <source>
        <dbReference type="SAM" id="MobiDB-lite"/>
    </source>
</evidence>
<dbReference type="InterPro" id="IPR032109">
    <property type="entry name" value="Big_3_5"/>
</dbReference>
<protein>
    <recommendedName>
        <fullName evidence="2">Bacterial Ig-like domain-containing protein</fullName>
    </recommendedName>
</protein>
<comment type="caution">
    <text evidence="3">The sequence shown here is derived from an EMBL/GenBank/DDBJ whole genome shotgun (WGS) entry which is preliminary data.</text>
</comment>
<feature type="compositionally biased region" description="Polar residues" evidence="1">
    <location>
        <begin position="32"/>
        <end position="49"/>
    </location>
</feature>
<dbReference type="Pfam" id="PF16640">
    <property type="entry name" value="Big_3_5"/>
    <property type="match status" value="1"/>
</dbReference>
<evidence type="ECO:0000259" key="2">
    <source>
        <dbReference type="Pfam" id="PF16640"/>
    </source>
</evidence>
<gene>
    <name evidence="3" type="ORF">SDC9_104812</name>
</gene>
<reference evidence="3" key="1">
    <citation type="submission" date="2019-08" db="EMBL/GenBank/DDBJ databases">
        <authorList>
            <person name="Kucharzyk K."/>
            <person name="Murdoch R.W."/>
            <person name="Higgins S."/>
            <person name="Loffler F."/>
        </authorList>
    </citation>
    <scope>NUCLEOTIDE SEQUENCE</scope>
</reference>
<feature type="region of interest" description="Disordered" evidence="1">
    <location>
        <begin position="31"/>
        <end position="50"/>
    </location>
</feature>
<dbReference type="Gene3D" id="2.60.40.10">
    <property type="entry name" value="Immunoglobulins"/>
    <property type="match status" value="1"/>
</dbReference>
<sequence>MKEAIVSSNDKLTVRMTAGNKGTTGTATLTLHSGQTTGEDANDTNTFGTGKTEMKETTATFELKSRVPQTITNPAASPAAPVYALNGTFSVSAAAGASTSPLSYSSQTTSICTVPDASKNSVTMQGAGDCIVAFGQAGDNNYDAAPQVTLTVPIAKAAQTLSFSSAAPTNARYGDNYTVTTNSGGSTSTVTLAVAGNCSVSGSTVSFNAAGSCAVTASQLGDANYLDATSVTQTIPIGKANQTLAFSSTVPTNAKVGGSYRVTTTSGRSTSLVTLAATGNCSLAGSTVSFDTAGSCTVTASQKGDANYLDAADVTQTFSIAQSGSGVNIISTPNPSQPAQDVAFSVAVVQDNSKSLKAQSSLTKAVAVPTGTVTLTDGTTTLGTATLDASGNATLTVKTLTTVGAHSIVASYSGDANYPAFKSAAFTQTVSAAPVATPVPLFGEWWEKALLSLMVMMWVALGLRGRWGVKR</sequence>
<name>A0A645B497_9ZZZZ</name>
<accession>A0A645B497</accession>
<feature type="domain" description="Bacterial Ig-like" evidence="2">
    <location>
        <begin position="354"/>
        <end position="431"/>
    </location>
</feature>